<name>A0A419W7K0_9BACT</name>
<keyword evidence="1" id="KW-1133">Transmembrane helix</keyword>
<protein>
    <submittedName>
        <fullName evidence="2">Uncharacterized protein</fullName>
    </submittedName>
</protein>
<feature type="transmembrane region" description="Helical" evidence="1">
    <location>
        <begin position="17"/>
        <end position="41"/>
    </location>
</feature>
<gene>
    <name evidence="2" type="ORF">BC643_1816</name>
</gene>
<keyword evidence="1" id="KW-0472">Membrane</keyword>
<comment type="caution">
    <text evidence="2">The sequence shown here is derived from an EMBL/GenBank/DDBJ whole genome shotgun (WGS) entry which is preliminary data.</text>
</comment>
<evidence type="ECO:0000313" key="2">
    <source>
        <dbReference type="EMBL" id="RKD91461.1"/>
    </source>
</evidence>
<proteinExistence type="predicted"/>
<dbReference type="Proteomes" id="UP000283387">
    <property type="component" value="Unassembled WGS sequence"/>
</dbReference>
<keyword evidence="1" id="KW-0812">Transmembrane</keyword>
<dbReference type="EMBL" id="RAPN01000001">
    <property type="protein sequence ID" value="RKD91461.1"/>
    <property type="molecule type" value="Genomic_DNA"/>
</dbReference>
<dbReference type="OrthoDB" id="1118723at2"/>
<sequence length="265" mass="30450">MNIQKHSRKPSHPVRKFFAVVVPLILLFVAVQYAVLSVIAVRKHLKALYELEDVQLLSVGHDVDSTYFKLYKEKIWLETRFQISKTDSISLSVDLKDSLLQLELKGVVLKSVKIQEFRYDPFFKYLNTGAYYHYFGVQAVGESALSTIEKEPLKIKKAPKDTIEFANQTHIADSVKAEAVHWLLKLDNGIVVKIEGSDADSKSDWWMGQRFWWQQDFAGLKKDMEQTLAFKVPEYVPQIGMVISEADAKAIYRALPVHPLVCIRY</sequence>
<evidence type="ECO:0000313" key="3">
    <source>
        <dbReference type="Proteomes" id="UP000283387"/>
    </source>
</evidence>
<keyword evidence="3" id="KW-1185">Reference proteome</keyword>
<dbReference type="RefSeq" id="WP_120272760.1">
    <property type="nucleotide sequence ID" value="NZ_RAPN01000001.1"/>
</dbReference>
<reference evidence="2 3" key="1">
    <citation type="submission" date="2018-09" db="EMBL/GenBank/DDBJ databases">
        <title>Genomic Encyclopedia of Archaeal and Bacterial Type Strains, Phase II (KMG-II): from individual species to whole genera.</title>
        <authorList>
            <person name="Goeker M."/>
        </authorList>
    </citation>
    <scope>NUCLEOTIDE SEQUENCE [LARGE SCALE GENOMIC DNA]</scope>
    <source>
        <strain evidence="2 3">DSM 27148</strain>
    </source>
</reference>
<evidence type="ECO:0000256" key="1">
    <source>
        <dbReference type="SAM" id="Phobius"/>
    </source>
</evidence>
<organism evidence="2 3">
    <name type="scientific">Mangrovibacterium diazotrophicum</name>
    <dbReference type="NCBI Taxonomy" id="1261403"/>
    <lineage>
        <taxon>Bacteria</taxon>
        <taxon>Pseudomonadati</taxon>
        <taxon>Bacteroidota</taxon>
        <taxon>Bacteroidia</taxon>
        <taxon>Marinilabiliales</taxon>
        <taxon>Prolixibacteraceae</taxon>
        <taxon>Mangrovibacterium</taxon>
    </lineage>
</organism>
<accession>A0A419W7K0</accession>
<dbReference type="AlphaFoldDB" id="A0A419W7K0"/>